<dbReference type="AlphaFoldDB" id="A0A916Z8H6"/>
<accession>A0A916Z8H6</accession>
<protein>
    <submittedName>
        <fullName evidence="2">GNAT family acetyltransferase</fullName>
    </submittedName>
</protein>
<dbReference type="Gene3D" id="3.40.630.30">
    <property type="match status" value="1"/>
</dbReference>
<dbReference type="GO" id="GO:0016747">
    <property type="term" value="F:acyltransferase activity, transferring groups other than amino-acyl groups"/>
    <property type="evidence" value="ECO:0007669"/>
    <property type="project" value="InterPro"/>
</dbReference>
<sequence>MAIAIRALTGGELLQAVEALAALRIAVFAEYPYLYDGDPAYEARYVREFIAEPGSVLVAALDGDDIVGVATASPMSSQKEEFRRPFEERGIATANLFYFGESVLLPEYRGQGVGHSFFDAREGHARAAGADSTCFASVIRPADHPARPADYRPHDRFWTNRGYAPVEGLTTELSWKDRGEAQETAKPMQYWMKRF</sequence>
<comment type="caution">
    <text evidence="2">The sequence shown here is derived from an EMBL/GenBank/DDBJ whole genome shotgun (WGS) entry which is preliminary data.</text>
</comment>
<dbReference type="Pfam" id="PF00583">
    <property type="entry name" value="Acetyltransf_1"/>
    <property type="match status" value="1"/>
</dbReference>
<dbReference type="InterPro" id="IPR016181">
    <property type="entry name" value="Acyl_CoA_acyltransferase"/>
</dbReference>
<dbReference type="SUPFAM" id="SSF55729">
    <property type="entry name" value="Acyl-CoA N-acyltransferases (Nat)"/>
    <property type="match status" value="1"/>
</dbReference>
<dbReference type="CDD" id="cd04301">
    <property type="entry name" value="NAT_SF"/>
    <property type="match status" value="1"/>
</dbReference>
<reference evidence="2" key="1">
    <citation type="journal article" date="2014" name="Int. J. Syst. Evol. Microbiol.">
        <title>Complete genome sequence of Corynebacterium casei LMG S-19264T (=DSM 44701T), isolated from a smear-ripened cheese.</title>
        <authorList>
            <consortium name="US DOE Joint Genome Institute (JGI-PGF)"/>
            <person name="Walter F."/>
            <person name="Albersmeier A."/>
            <person name="Kalinowski J."/>
            <person name="Ruckert C."/>
        </authorList>
    </citation>
    <scope>NUCLEOTIDE SEQUENCE</scope>
    <source>
        <strain evidence="2">CGMCC 1.15360</strain>
    </source>
</reference>
<proteinExistence type="predicted"/>
<keyword evidence="3" id="KW-1185">Reference proteome</keyword>
<dbReference type="RefSeq" id="WP_066772095.1">
    <property type="nucleotide sequence ID" value="NZ_BMIP01000008.1"/>
</dbReference>
<organism evidence="2 3">
    <name type="scientific">Croceicoccus mobilis</name>
    <dbReference type="NCBI Taxonomy" id="1703339"/>
    <lineage>
        <taxon>Bacteria</taxon>
        <taxon>Pseudomonadati</taxon>
        <taxon>Pseudomonadota</taxon>
        <taxon>Alphaproteobacteria</taxon>
        <taxon>Sphingomonadales</taxon>
        <taxon>Erythrobacteraceae</taxon>
        <taxon>Croceicoccus</taxon>
    </lineage>
</organism>
<name>A0A916Z8H6_9SPHN</name>
<dbReference type="EMBL" id="BMIP01000008">
    <property type="protein sequence ID" value="GGD79700.1"/>
    <property type="molecule type" value="Genomic_DNA"/>
</dbReference>
<evidence type="ECO:0000313" key="2">
    <source>
        <dbReference type="EMBL" id="GGD79700.1"/>
    </source>
</evidence>
<gene>
    <name evidence="2" type="ORF">GCM10010990_32030</name>
</gene>
<reference evidence="2" key="2">
    <citation type="submission" date="2020-09" db="EMBL/GenBank/DDBJ databases">
        <authorList>
            <person name="Sun Q."/>
            <person name="Zhou Y."/>
        </authorList>
    </citation>
    <scope>NUCLEOTIDE SEQUENCE</scope>
    <source>
        <strain evidence="2">CGMCC 1.15360</strain>
    </source>
</reference>
<feature type="domain" description="N-acetyltransferase" evidence="1">
    <location>
        <begin position="3"/>
        <end position="193"/>
    </location>
</feature>
<evidence type="ECO:0000259" key="1">
    <source>
        <dbReference type="PROSITE" id="PS51186"/>
    </source>
</evidence>
<dbReference type="InterPro" id="IPR000182">
    <property type="entry name" value="GNAT_dom"/>
</dbReference>
<dbReference type="PROSITE" id="PS51186">
    <property type="entry name" value="GNAT"/>
    <property type="match status" value="1"/>
</dbReference>
<dbReference type="Proteomes" id="UP000612349">
    <property type="component" value="Unassembled WGS sequence"/>
</dbReference>
<evidence type="ECO:0000313" key="3">
    <source>
        <dbReference type="Proteomes" id="UP000612349"/>
    </source>
</evidence>